<reference evidence="5 6" key="1">
    <citation type="submission" date="2019-10" db="EMBL/GenBank/DDBJ databases">
        <authorList>
            <person name="Blom J."/>
        </authorList>
    </citation>
    <scope>NUCLEOTIDE SEQUENCE [LARGE SCALE GENOMIC DNA]</scope>
    <source>
        <strain evidence="5 6">ES3154-GLU</strain>
    </source>
</reference>
<evidence type="ECO:0000256" key="1">
    <source>
        <dbReference type="ARBA" id="ARBA00007359"/>
    </source>
</evidence>
<dbReference type="CDD" id="cd10283">
    <property type="entry name" value="MnuA_DNase1-like"/>
    <property type="match status" value="1"/>
</dbReference>
<evidence type="ECO:0000313" key="6">
    <source>
        <dbReference type="Proteomes" id="UP000419017"/>
    </source>
</evidence>
<dbReference type="Proteomes" id="UP000419017">
    <property type="component" value="Unassembled WGS sequence"/>
</dbReference>
<keyword evidence="5" id="KW-0255">Endonuclease</keyword>
<dbReference type="Gene3D" id="3.60.10.10">
    <property type="entry name" value="Endonuclease/exonuclease/phosphatase"/>
    <property type="match status" value="1"/>
</dbReference>
<organism evidence="5 6">
    <name type="scientific">Oceanivirga miroungae</name>
    <dbReference type="NCBI Taxonomy" id="1130046"/>
    <lineage>
        <taxon>Bacteria</taxon>
        <taxon>Fusobacteriati</taxon>
        <taxon>Fusobacteriota</taxon>
        <taxon>Fusobacteriia</taxon>
        <taxon>Fusobacteriales</taxon>
        <taxon>Leptotrichiaceae</taxon>
        <taxon>Oceanivirga</taxon>
    </lineage>
</organism>
<accession>A0A6I8M9Q8</accession>
<dbReference type="GO" id="GO:0006308">
    <property type="term" value="P:DNA catabolic process"/>
    <property type="evidence" value="ECO:0007669"/>
    <property type="project" value="InterPro"/>
</dbReference>
<evidence type="ECO:0000256" key="2">
    <source>
        <dbReference type="ARBA" id="ARBA00022722"/>
    </source>
</evidence>
<feature type="domain" description="Endonuclease/exonuclease/phosphatase" evidence="4">
    <location>
        <begin position="24"/>
        <end position="215"/>
    </location>
</feature>
<comment type="similarity">
    <text evidence="1">Belongs to the DNase I family.</text>
</comment>
<dbReference type="SUPFAM" id="SSF56219">
    <property type="entry name" value="DNase I-like"/>
    <property type="match status" value="1"/>
</dbReference>
<dbReference type="GO" id="GO:0004527">
    <property type="term" value="F:exonuclease activity"/>
    <property type="evidence" value="ECO:0007669"/>
    <property type="project" value="UniProtKB-KW"/>
</dbReference>
<evidence type="ECO:0000256" key="3">
    <source>
        <dbReference type="ARBA" id="ARBA00022801"/>
    </source>
</evidence>
<sequence>MKKIILSIICFISFFSYSEIIRVASFNALHLGTSKKDYKTMARIISKFDIIALEEVMNKNGLDRLVSELDNTYDYKISSAVGSKKYKEYYAVMYKKNIVEKVSLIGKYREKENEFIREPSAFYVKSNKLDFLLIPVHSIFGDNPKQRAKEASKYVDVYKYFKELTNQDDIIILGDFNLPATDKAFDNLKKENFSNILDPSVDKTTLSKKGLASSYDNIFINLNNTNAFTNRYGVYNFTKNNNEEIRKYISDHLLVFIEMDNKED</sequence>
<gene>
    <name evidence="5" type="ORF">OMES3154_00303</name>
</gene>
<dbReference type="RefSeq" id="WP_156683058.1">
    <property type="nucleotide sequence ID" value="NZ_CABWIB010000001.1"/>
</dbReference>
<dbReference type="GO" id="GO:0004519">
    <property type="term" value="F:endonuclease activity"/>
    <property type="evidence" value="ECO:0007669"/>
    <property type="project" value="UniProtKB-KW"/>
</dbReference>
<evidence type="ECO:0000259" key="4">
    <source>
        <dbReference type="Pfam" id="PF03372"/>
    </source>
</evidence>
<keyword evidence="6" id="KW-1185">Reference proteome</keyword>
<dbReference type="PANTHER" id="PTHR11371:SF31">
    <property type="entry name" value="EXTRACELLULAR NUCLEASE"/>
    <property type="match status" value="1"/>
</dbReference>
<dbReference type="GO" id="GO:0004536">
    <property type="term" value="F:DNA nuclease activity"/>
    <property type="evidence" value="ECO:0007669"/>
    <property type="project" value="InterPro"/>
</dbReference>
<dbReference type="AlphaFoldDB" id="A0A6I8M9Q8"/>
<dbReference type="InterPro" id="IPR036691">
    <property type="entry name" value="Endo/exonu/phosph_ase_sf"/>
</dbReference>
<name>A0A6I8M9Q8_9FUSO</name>
<dbReference type="Pfam" id="PF03372">
    <property type="entry name" value="Exo_endo_phos"/>
    <property type="match status" value="1"/>
</dbReference>
<dbReference type="InterPro" id="IPR005135">
    <property type="entry name" value="Endo/exonuclease/phosphatase"/>
</dbReference>
<evidence type="ECO:0000313" key="5">
    <source>
        <dbReference type="EMBL" id="VWL85026.1"/>
    </source>
</evidence>
<protein>
    <submittedName>
        <fullName evidence="5">Endonuclease/exonuclease/phosphatase</fullName>
    </submittedName>
</protein>
<keyword evidence="2" id="KW-0540">Nuclease</keyword>
<dbReference type="EMBL" id="CABWIB010000001">
    <property type="protein sequence ID" value="VWL85026.1"/>
    <property type="molecule type" value="Genomic_DNA"/>
</dbReference>
<proteinExistence type="inferred from homology"/>
<dbReference type="SMART" id="SM00476">
    <property type="entry name" value="DNaseIc"/>
    <property type="match status" value="1"/>
</dbReference>
<dbReference type="PANTHER" id="PTHR11371">
    <property type="entry name" value="DEOXYRIBONUCLEASE"/>
    <property type="match status" value="1"/>
</dbReference>
<keyword evidence="3" id="KW-0378">Hydrolase</keyword>
<keyword evidence="5" id="KW-0269">Exonuclease</keyword>
<dbReference type="InterPro" id="IPR016202">
    <property type="entry name" value="DNase_I"/>
</dbReference>